<dbReference type="STRING" id="1817895.AUJ95_03710"/>
<reference evidence="1 2" key="1">
    <citation type="journal article" date="2016" name="Environ. Microbiol.">
        <title>Genomic resolution of a cold subsurface aquifer community provides metabolic insights for novel microbes adapted to high CO concentrations.</title>
        <authorList>
            <person name="Probst A.J."/>
            <person name="Castelle C.J."/>
            <person name="Singh A."/>
            <person name="Brown C.T."/>
            <person name="Anantharaman K."/>
            <person name="Sharon I."/>
            <person name="Hug L.A."/>
            <person name="Burstein D."/>
            <person name="Emerson J.B."/>
            <person name="Thomas B.C."/>
            <person name="Banfield J.F."/>
        </authorList>
    </citation>
    <scope>NUCLEOTIDE SEQUENCE [LARGE SCALE GENOMIC DNA]</scope>
    <source>
        <strain evidence="1">CG2_30_40_21</strain>
    </source>
</reference>
<comment type="caution">
    <text evidence="1">The sequence shown here is derived from an EMBL/GenBank/DDBJ whole genome shotgun (WGS) entry which is preliminary data.</text>
</comment>
<dbReference type="Proteomes" id="UP000183085">
    <property type="component" value="Unassembled WGS sequence"/>
</dbReference>
<protein>
    <submittedName>
        <fullName evidence="1">Uncharacterized protein</fullName>
    </submittedName>
</protein>
<name>A0A1J5E0N4_9BACT</name>
<proteinExistence type="predicted"/>
<dbReference type="AlphaFoldDB" id="A0A1J5E0N4"/>
<evidence type="ECO:0000313" key="2">
    <source>
        <dbReference type="Proteomes" id="UP000183085"/>
    </source>
</evidence>
<organism evidence="1 2">
    <name type="scientific">Candidatus Desantisbacteria bacterium CG2_30_40_21</name>
    <dbReference type="NCBI Taxonomy" id="1817895"/>
    <lineage>
        <taxon>Bacteria</taxon>
        <taxon>Candidatus Desantisiibacteriota</taxon>
    </lineage>
</organism>
<gene>
    <name evidence="1" type="ORF">AUJ95_03710</name>
</gene>
<evidence type="ECO:0000313" key="1">
    <source>
        <dbReference type="EMBL" id="OIP41179.1"/>
    </source>
</evidence>
<dbReference type="EMBL" id="MNYI01000092">
    <property type="protein sequence ID" value="OIP41179.1"/>
    <property type="molecule type" value="Genomic_DNA"/>
</dbReference>
<sequence length="89" mass="9704">MPLLKNPNPSPARQAVTELKIEGTGILRYGIWQGNVNGILCASHAKFLFRNSLSGDKECSTGILVCVSLFVPQMNGQVVWGKWGQYPTA</sequence>
<accession>A0A1J5E0N4</accession>